<dbReference type="AlphaFoldDB" id="A0A6M0QQ54"/>
<dbReference type="Gene3D" id="3.40.640.10">
    <property type="entry name" value="Type I PLP-dependent aspartate aminotransferase-like (Major domain)"/>
    <property type="match status" value="1"/>
</dbReference>
<evidence type="ECO:0000256" key="4">
    <source>
        <dbReference type="ARBA" id="ARBA00022898"/>
    </source>
</evidence>
<dbReference type="PANTHER" id="PTHR43094">
    <property type="entry name" value="AMINOTRANSFERASE"/>
    <property type="match status" value="1"/>
</dbReference>
<name>A0A6M0QQ54_9RHOB</name>
<evidence type="ECO:0000256" key="5">
    <source>
        <dbReference type="RuleBase" id="RU003560"/>
    </source>
</evidence>
<dbReference type="RefSeq" id="WP_164623276.1">
    <property type="nucleotide sequence ID" value="NZ_JAAIVJ010000001.1"/>
</dbReference>
<dbReference type="Pfam" id="PF00202">
    <property type="entry name" value="Aminotran_3"/>
    <property type="match status" value="1"/>
</dbReference>
<dbReference type="GO" id="GO:0008483">
    <property type="term" value="F:transaminase activity"/>
    <property type="evidence" value="ECO:0007669"/>
    <property type="project" value="UniProtKB-KW"/>
</dbReference>
<keyword evidence="2 6" id="KW-0032">Aminotransferase</keyword>
<dbReference type="InterPro" id="IPR015422">
    <property type="entry name" value="PyrdxlP-dep_Trfase_small"/>
</dbReference>
<evidence type="ECO:0000313" key="6">
    <source>
        <dbReference type="EMBL" id="NEY89271.1"/>
    </source>
</evidence>
<dbReference type="Gene3D" id="3.90.1150.10">
    <property type="entry name" value="Aspartate Aminotransferase, domain 1"/>
    <property type="match status" value="1"/>
</dbReference>
<sequence>MNVPQILTNATPWTLDHDHAVHPWVNFGAFERDGSLVLTRGEGCHVWDAAGTRYFDAIGGMWCTNVGLGRAEMAQAMADQAMKLAYTNYFCDVTSDTTALLAGKLAALAPGDLNRVFFTTGGSTAVETAIRTVAYYHHCKGNPQKTGIVARENSYHGSTYLTQSVGKRNGDRVEEFRYQSEGIYHLSSPYLYRRPAHLTEAQFCDQLIAEFEALIAREGADRIGGFIAEPIQASGGIIVPPAGYLQRMWEVCQRHDILFIADEVVTSFGRLGHWFASWDEFGVMPDMIATAKGLTSGYVPLGALLLSDRIWAVMAEGGQRWFTTGFTYSGHPVSCAVALKNIEIMEREDLLGNAARVGAYFETRLAELSALPLVGDVRGRKLMLCVESVADKESKALLPDEANESKRISATAEAMGLMVRPLGHLNVMSPALTITEGQVDFVVETLGKAIARVTDDLVREGYRLG</sequence>
<evidence type="ECO:0000256" key="1">
    <source>
        <dbReference type="ARBA" id="ARBA00008954"/>
    </source>
</evidence>
<dbReference type="GO" id="GO:0030170">
    <property type="term" value="F:pyridoxal phosphate binding"/>
    <property type="evidence" value="ECO:0007669"/>
    <property type="project" value="InterPro"/>
</dbReference>
<evidence type="ECO:0000256" key="3">
    <source>
        <dbReference type="ARBA" id="ARBA00022679"/>
    </source>
</evidence>
<dbReference type="EMBL" id="JAAIVJ010000001">
    <property type="protein sequence ID" value="NEY89271.1"/>
    <property type="molecule type" value="Genomic_DNA"/>
</dbReference>
<reference evidence="6 7" key="1">
    <citation type="submission" date="2020-02" db="EMBL/GenBank/DDBJ databases">
        <authorList>
            <person name="Chen W.-M."/>
        </authorList>
    </citation>
    <scope>NUCLEOTIDE SEQUENCE [LARGE SCALE GENOMIC DNA]</scope>
    <source>
        <strain evidence="6 7">KMS-5</strain>
    </source>
</reference>
<comment type="similarity">
    <text evidence="1 5">Belongs to the class-III pyridoxal-phosphate-dependent aminotransferase family.</text>
</comment>
<comment type="caution">
    <text evidence="6">The sequence shown here is derived from an EMBL/GenBank/DDBJ whole genome shotgun (WGS) entry which is preliminary data.</text>
</comment>
<keyword evidence="4 5" id="KW-0663">Pyridoxal phosphate</keyword>
<protein>
    <submittedName>
        <fullName evidence="6">Aminotransferase</fullName>
    </submittedName>
</protein>
<dbReference type="PIRSF" id="PIRSF000521">
    <property type="entry name" value="Transaminase_4ab_Lys_Orn"/>
    <property type="match status" value="1"/>
</dbReference>
<dbReference type="SUPFAM" id="SSF53383">
    <property type="entry name" value="PLP-dependent transferases"/>
    <property type="match status" value="1"/>
</dbReference>
<evidence type="ECO:0000256" key="2">
    <source>
        <dbReference type="ARBA" id="ARBA00022576"/>
    </source>
</evidence>
<dbReference type="InterPro" id="IPR015424">
    <property type="entry name" value="PyrdxlP-dep_Trfase"/>
</dbReference>
<accession>A0A6M0QQ54</accession>
<dbReference type="Proteomes" id="UP000477782">
    <property type="component" value="Unassembled WGS sequence"/>
</dbReference>
<dbReference type="CDD" id="cd00610">
    <property type="entry name" value="OAT_like"/>
    <property type="match status" value="1"/>
</dbReference>
<dbReference type="InterPro" id="IPR015421">
    <property type="entry name" value="PyrdxlP-dep_Trfase_major"/>
</dbReference>
<keyword evidence="3 6" id="KW-0808">Transferase</keyword>
<dbReference type="InterPro" id="IPR005814">
    <property type="entry name" value="Aminotrans_3"/>
</dbReference>
<dbReference type="NCBIfam" id="NF005447">
    <property type="entry name" value="PRK07036.1"/>
    <property type="match status" value="1"/>
</dbReference>
<keyword evidence="7" id="KW-1185">Reference proteome</keyword>
<organism evidence="6 7">
    <name type="scientific">Tabrizicola oligotrophica</name>
    <dbReference type="NCBI Taxonomy" id="2710650"/>
    <lineage>
        <taxon>Bacteria</taxon>
        <taxon>Pseudomonadati</taxon>
        <taxon>Pseudomonadota</taxon>
        <taxon>Alphaproteobacteria</taxon>
        <taxon>Rhodobacterales</taxon>
        <taxon>Paracoccaceae</taxon>
        <taxon>Tabrizicola</taxon>
    </lineage>
</organism>
<proteinExistence type="inferred from homology"/>
<dbReference type="PANTHER" id="PTHR43094:SF1">
    <property type="entry name" value="AMINOTRANSFERASE CLASS-III"/>
    <property type="match status" value="1"/>
</dbReference>
<dbReference type="FunFam" id="3.40.640.10:FF:000014">
    <property type="entry name" value="Adenosylmethionine-8-amino-7-oxononanoate aminotransferase, probable"/>
    <property type="match status" value="1"/>
</dbReference>
<gene>
    <name evidence="6" type="ORF">G4Z14_03095</name>
</gene>
<evidence type="ECO:0000313" key="7">
    <source>
        <dbReference type="Proteomes" id="UP000477782"/>
    </source>
</evidence>